<accession>A0ABR4IUB9</accession>
<comment type="caution">
    <text evidence="3">The sequence shown here is derived from an EMBL/GenBank/DDBJ whole genome shotgun (WGS) entry which is preliminary data.</text>
</comment>
<dbReference type="InterPro" id="IPR036188">
    <property type="entry name" value="FAD/NAD-bd_sf"/>
</dbReference>
<evidence type="ECO:0000313" key="3">
    <source>
        <dbReference type="EMBL" id="KAL2830472.1"/>
    </source>
</evidence>
<gene>
    <name evidence="3" type="ORF">BDW59DRAFT_17986</name>
</gene>
<sequence>MRPWQILHLVTALAPTAAAFPPEDVITRDVCIVGGGATGTYAAVQLVERGHSIVIVEQKDRLGGHAETLYLPSGEYLNYGVQGYFNERIVRNFFSQLNVDYEVYTPPSIHSDSINFQTGERVTSNDSPLGTFLGALQYHAAVGQFDYLATGAFYLPDEVPEVLLRPFREFVTAYGLQSVLPIVFTWTDVAGNILDKPTFYVIRNFSISHLQALLRGPGIRPKNGTQTLFRQAAKYIDENYNILYQTTVKRATRNSSGVELVVESTGGGRKLIRAKKLLIAFPPLLSNLQGFDLSEEELVLFGKWAYMTYYGVVVSNTGVPDGLSLANRNPNNQPGSLPLTPFESVMDYSGVPGHHTTRIVGDANFTEEDAKQLVLDDLRRMGEAGTFPVNETPEIIAFASHSPELLTVPVGDVRNGFFKRLYALQGQQSTYYTGHAFCTDYSPQLWNYTLSVVNMMDLV</sequence>
<dbReference type="Gene3D" id="3.30.70.1990">
    <property type="match status" value="1"/>
</dbReference>
<proteinExistence type="predicted"/>
<feature type="chain" id="PRO_5046577888" description="Amine oxidase domain-containing protein" evidence="1">
    <location>
        <begin position="20"/>
        <end position="459"/>
    </location>
</feature>
<evidence type="ECO:0000256" key="1">
    <source>
        <dbReference type="SAM" id="SignalP"/>
    </source>
</evidence>
<dbReference type="InterPro" id="IPR050464">
    <property type="entry name" value="Zeta_carotene_desat/Oxidored"/>
</dbReference>
<dbReference type="SUPFAM" id="SSF51905">
    <property type="entry name" value="FAD/NAD(P)-binding domain"/>
    <property type="match status" value="1"/>
</dbReference>
<dbReference type="PANTHER" id="PTHR42923">
    <property type="entry name" value="PROTOPORPHYRINOGEN OXIDASE"/>
    <property type="match status" value="1"/>
</dbReference>
<organism evidence="3 4">
    <name type="scientific">Aspergillus cavernicola</name>
    <dbReference type="NCBI Taxonomy" id="176166"/>
    <lineage>
        <taxon>Eukaryota</taxon>
        <taxon>Fungi</taxon>
        <taxon>Dikarya</taxon>
        <taxon>Ascomycota</taxon>
        <taxon>Pezizomycotina</taxon>
        <taxon>Eurotiomycetes</taxon>
        <taxon>Eurotiomycetidae</taxon>
        <taxon>Eurotiales</taxon>
        <taxon>Aspergillaceae</taxon>
        <taxon>Aspergillus</taxon>
        <taxon>Aspergillus subgen. Nidulantes</taxon>
    </lineage>
</organism>
<dbReference type="PANTHER" id="PTHR42923:SF26">
    <property type="entry name" value="FMN REDUCTASE LOT6, PUTATIVE (AFU_ORTHOLOGUE AFUA_7G06600)-RELATED"/>
    <property type="match status" value="1"/>
</dbReference>
<keyword evidence="1" id="KW-0732">Signal</keyword>
<dbReference type="Proteomes" id="UP001610335">
    <property type="component" value="Unassembled WGS sequence"/>
</dbReference>
<dbReference type="Gene3D" id="3.50.50.60">
    <property type="entry name" value="FAD/NAD(P)-binding domain"/>
    <property type="match status" value="1"/>
</dbReference>
<protein>
    <recommendedName>
        <fullName evidence="2">Amine oxidase domain-containing protein</fullName>
    </recommendedName>
</protein>
<name>A0ABR4IUB9_9EURO</name>
<dbReference type="Gene3D" id="1.10.405.20">
    <property type="match status" value="1"/>
</dbReference>
<keyword evidence="4" id="KW-1185">Reference proteome</keyword>
<feature type="signal peptide" evidence="1">
    <location>
        <begin position="1"/>
        <end position="19"/>
    </location>
</feature>
<feature type="domain" description="Amine oxidase" evidence="2">
    <location>
        <begin position="42"/>
        <end position="383"/>
    </location>
</feature>
<reference evidence="3 4" key="1">
    <citation type="submission" date="2024-07" db="EMBL/GenBank/DDBJ databases">
        <title>Section-level genome sequencing and comparative genomics of Aspergillus sections Usti and Cavernicolus.</title>
        <authorList>
            <consortium name="Lawrence Berkeley National Laboratory"/>
            <person name="Nybo J.L."/>
            <person name="Vesth T.C."/>
            <person name="Theobald S."/>
            <person name="Frisvad J.C."/>
            <person name="Larsen T.O."/>
            <person name="Kjaerboelling I."/>
            <person name="Rothschild-Mancinelli K."/>
            <person name="Lyhne E.K."/>
            <person name="Kogle M.E."/>
            <person name="Barry K."/>
            <person name="Clum A."/>
            <person name="Na H."/>
            <person name="Ledsgaard L."/>
            <person name="Lin J."/>
            <person name="Lipzen A."/>
            <person name="Kuo A."/>
            <person name="Riley R."/>
            <person name="Mondo S."/>
            <person name="LaButti K."/>
            <person name="Haridas S."/>
            <person name="Pangalinan J."/>
            <person name="Salamov A.A."/>
            <person name="Simmons B.A."/>
            <person name="Magnuson J.K."/>
            <person name="Chen J."/>
            <person name="Drula E."/>
            <person name="Henrissat B."/>
            <person name="Wiebenga A."/>
            <person name="Lubbers R.J."/>
            <person name="Gomes A.C."/>
            <person name="Makela M.R."/>
            <person name="Stajich J."/>
            <person name="Grigoriev I.V."/>
            <person name="Mortensen U.H."/>
            <person name="De vries R.P."/>
            <person name="Baker S.E."/>
            <person name="Andersen M.R."/>
        </authorList>
    </citation>
    <scope>NUCLEOTIDE SEQUENCE [LARGE SCALE GENOMIC DNA]</scope>
    <source>
        <strain evidence="3 4">CBS 600.67</strain>
    </source>
</reference>
<dbReference type="EMBL" id="JBFXLS010000012">
    <property type="protein sequence ID" value="KAL2830472.1"/>
    <property type="molecule type" value="Genomic_DNA"/>
</dbReference>
<evidence type="ECO:0000313" key="4">
    <source>
        <dbReference type="Proteomes" id="UP001610335"/>
    </source>
</evidence>
<dbReference type="Pfam" id="PF01593">
    <property type="entry name" value="Amino_oxidase"/>
    <property type="match status" value="1"/>
</dbReference>
<dbReference type="InterPro" id="IPR002937">
    <property type="entry name" value="Amino_oxidase"/>
</dbReference>
<evidence type="ECO:0000259" key="2">
    <source>
        <dbReference type="Pfam" id="PF01593"/>
    </source>
</evidence>